<dbReference type="PIRSF" id="PIRSF036684">
    <property type="entry name" value="ME_PTA"/>
    <property type="match status" value="1"/>
</dbReference>
<comment type="similarity">
    <text evidence="5">Belongs to the malic enzymes family.</text>
</comment>
<evidence type="ECO:0000256" key="9">
    <source>
        <dbReference type="PIRSR" id="PIRSR036684-1"/>
    </source>
</evidence>
<dbReference type="Pfam" id="PF00390">
    <property type="entry name" value="malic"/>
    <property type="match status" value="1"/>
</dbReference>
<dbReference type="Pfam" id="PF03949">
    <property type="entry name" value="Malic_M"/>
    <property type="match status" value="1"/>
</dbReference>
<keyword evidence="7" id="KW-0560">Oxidoreductase</keyword>
<dbReference type="SMART" id="SM00919">
    <property type="entry name" value="Malic_M"/>
    <property type="match status" value="1"/>
</dbReference>
<keyword evidence="8" id="KW-0511">Multifunctional enzyme</keyword>
<dbReference type="FunFam" id="3.40.50.720:FF:000095">
    <property type="entry name" value="NADP-dependent malic enzyme"/>
    <property type="match status" value="1"/>
</dbReference>
<dbReference type="InterPro" id="IPR042113">
    <property type="entry name" value="P_AcTrfase_dom1"/>
</dbReference>
<dbReference type="InterPro" id="IPR051674">
    <property type="entry name" value="Malate_Decarboxylase"/>
</dbReference>
<accession>A0A0K2SPC4</accession>
<evidence type="ECO:0000259" key="13">
    <source>
        <dbReference type="SMART" id="SM01274"/>
    </source>
</evidence>
<feature type="binding site" evidence="11">
    <location>
        <position position="162"/>
    </location>
    <ligand>
        <name>a divalent metal cation</name>
        <dbReference type="ChEBI" id="CHEBI:60240"/>
    </ligand>
</feature>
<dbReference type="InterPro" id="IPR046346">
    <property type="entry name" value="Aminoacid_DH-like_N_sf"/>
</dbReference>
<dbReference type="Gene3D" id="3.40.50.10750">
    <property type="entry name" value="Isocitrate/Isopropylmalate dehydrogenase-like"/>
    <property type="match status" value="1"/>
</dbReference>
<dbReference type="InterPro" id="IPR036291">
    <property type="entry name" value="NAD(P)-bd_dom_sf"/>
</dbReference>
<dbReference type="GO" id="GO:0046872">
    <property type="term" value="F:metal ion binding"/>
    <property type="evidence" value="ECO:0007669"/>
    <property type="project" value="UniProtKB-KW"/>
</dbReference>
<reference evidence="15" key="1">
    <citation type="submission" date="2015-07" db="EMBL/GenBank/DDBJ databases">
        <title>Complete genome sequence and phylogenetic analysis of Limnochorda pilosa.</title>
        <authorList>
            <person name="Watanabe M."/>
            <person name="Kojima H."/>
            <person name="Fukui M."/>
        </authorList>
    </citation>
    <scope>NUCLEOTIDE SEQUENCE [LARGE SCALE GENOMIC DNA]</scope>
    <source>
        <strain evidence="15">HC45</strain>
    </source>
</reference>
<dbReference type="GO" id="GO:0006108">
    <property type="term" value="P:malate metabolic process"/>
    <property type="evidence" value="ECO:0007669"/>
    <property type="project" value="InterPro"/>
</dbReference>
<feature type="binding site" evidence="11">
    <location>
        <begin position="76"/>
        <end position="83"/>
    </location>
    <ligand>
        <name>NADP(+)</name>
        <dbReference type="ChEBI" id="CHEBI:58349"/>
    </ligand>
</feature>
<feature type="active site" description="Proton acceptor" evidence="9">
    <location>
        <position position="94"/>
    </location>
</feature>
<dbReference type="GO" id="GO:0051287">
    <property type="term" value="F:NAD binding"/>
    <property type="evidence" value="ECO:0007669"/>
    <property type="project" value="InterPro"/>
</dbReference>
<dbReference type="Pfam" id="PF01515">
    <property type="entry name" value="PTA_PTB"/>
    <property type="match status" value="1"/>
</dbReference>
<keyword evidence="15" id="KW-1185">Reference proteome</keyword>
<dbReference type="STRING" id="1555112.LIP_3023"/>
<dbReference type="SUPFAM" id="SSF51735">
    <property type="entry name" value="NAD(P)-binding Rossmann-fold domains"/>
    <property type="match status" value="1"/>
</dbReference>
<dbReference type="EMBL" id="AP014924">
    <property type="protein sequence ID" value="BAS28852.1"/>
    <property type="molecule type" value="Genomic_DNA"/>
</dbReference>
<evidence type="ECO:0000256" key="4">
    <source>
        <dbReference type="ARBA" id="ARBA00008756"/>
    </source>
</evidence>
<evidence type="ECO:0000256" key="7">
    <source>
        <dbReference type="ARBA" id="ARBA00023002"/>
    </source>
</evidence>
<protein>
    <submittedName>
        <fullName evidence="14">Malic enzyme</fullName>
    </submittedName>
</protein>
<feature type="binding site" evidence="10">
    <location>
        <position position="137"/>
    </location>
    <ligand>
        <name>a divalent metal cation</name>
        <dbReference type="ChEBI" id="CHEBI:60240"/>
    </ligand>
</feature>
<dbReference type="InterPro" id="IPR012302">
    <property type="entry name" value="Malic_NAD-bd"/>
</dbReference>
<keyword evidence="6 10" id="KW-0479">Metal-binding</keyword>
<dbReference type="RefSeq" id="WP_144440518.1">
    <property type="nucleotide sequence ID" value="NZ_AP014924.1"/>
</dbReference>
<name>A0A0K2SPC4_LIMPI</name>
<dbReference type="InterPro" id="IPR045213">
    <property type="entry name" value="Malic_NAD-bd_bact_type"/>
</dbReference>
<evidence type="ECO:0000256" key="5">
    <source>
        <dbReference type="ARBA" id="ARBA00008785"/>
    </source>
</evidence>
<dbReference type="FunFam" id="3.40.50.10380:FF:000003">
    <property type="entry name" value="NADP-dependent malic enzyme"/>
    <property type="match status" value="1"/>
</dbReference>
<sequence>MAKILREEALEYHSKGRPGKIELRVTKPCATQRDLSLAYTPGVAEPVREIEKDPDKAFDYTARGNLVAVVSNGTAVLGLGNVGALAGKPVMEGKGVLFKRFADIDVFDLEIDAPDPEDVIRIVKALEPTFGGINLEDIKAPECFEIERRLKAEMEIPVFHDDQHGTAIISGAALLNGLEVVGKAIDQVRLVINGAGASAIACADFFVNLGLRRENILMCDSKGVIYKGRTEGMNPFKEAYAADTNRRTLAEALEGADVFLGLSIANVVTAEMAKRMAERPMIMPLANPDPEIPYEVAREARPDALVATGRSDYPNQVNNVLGFPFIFRGALDVRARAINDAMKVAAARALANLAREEVPDVVLRAYGVEQMRFGPDYLIPKALDPRVLTWEAPAVAQAAMETGVARLHVDLDEYRERLETRFGKARQVKHFIMHRAQQSPKRVVFSEGEEPKIIRAAAILRDEGLAQPILLGNPDVVTATAHGLGINGQLTVICPERHPRFEAYVERYYQMRQRKGVTLREARKLARQGNVFGPLMVEVGDADAFVAGLTYHYPEVLRPALQIIKTRPGVGRVAGLYLMVLDDKAFFFTDATVNVEPTAEELADIAILAAERAKMLGVKPRIAMLSFSNFGSTPHPLAEKVRLATELVRDRRPDLAVDGEMQADTAVVPEILESEYPFSALKGGANVLVFPDLSSANIAYKLLQRLGGAEAIGPILMGTRKSVHVLQRGDDVEDIVNIACVAVMDAQEMERAARHPEMQEAAGRL</sequence>
<dbReference type="AlphaFoldDB" id="A0A0K2SPC4"/>
<comment type="similarity">
    <text evidence="3">In the N-terminal section; belongs to the malic enzymes family.</text>
</comment>
<dbReference type="InterPro" id="IPR002505">
    <property type="entry name" value="PTA_PTB"/>
</dbReference>
<evidence type="ECO:0000313" key="14">
    <source>
        <dbReference type="EMBL" id="BAS28852.1"/>
    </source>
</evidence>
<keyword evidence="11" id="KW-0521">NADP</keyword>
<evidence type="ECO:0000256" key="3">
    <source>
        <dbReference type="ARBA" id="ARBA00007686"/>
    </source>
</evidence>
<feature type="domain" description="Malic enzyme NAD-binding" evidence="12">
    <location>
        <begin position="163"/>
        <end position="400"/>
    </location>
</feature>
<evidence type="ECO:0000256" key="1">
    <source>
        <dbReference type="ARBA" id="ARBA00001936"/>
    </source>
</evidence>
<evidence type="ECO:0000256" key="2">
    <source>
        <dbReference type="ARBA" id="ARBA00001946"/>
    </source>
</evidence>
<dbReference type="KEGG" id="lpil:LIP_3023"/>
<dbReference type="Gene3D" id="3.40.50.720">
    <property type="entry name" value="NAD(P)-binding Rossmann-like Domain"/>
    <property type="match status" value="1"/>
</dbReference>
<gene>
    <name evidence="14" type="ORF">LIP_3023</name>
</gene>
<organism evidence="14 15">
    <name type="scientific">Limnochorda pilosa</name>
    <dbReference type="NCBI Taxonomy" id="1555112"/>
    <lineage>
        <taxon>Bacteria</taxon>
        <taxon>Bacillati</taxon>
        <taxon>Bacillota</taxon>
        <taxon>Limnochordia</taxon>
        <taxon>Limnochordales</taxon>
        <taxon>Limnochordaceae</taxon>
        <taxon>Limnochorda</taxon>
    </lineage>
</organism>
<comment type="cofactor">
    <cofactor evidence="2">
        <name>Mg(2+)</name>
        <dbReference type="ChEBI" id="CHEBI:18420"/>
    </cofactor>
</comment>
<dbReference type="InterPro" id="IPR037062">
    <property type="entry name" value="Malic_N_dom_sf"/>
</dbReference>
<evidence type="ECO:0000256" key="6">
    <source>
        <dbReference type="ARBA" id="ARBA00022723"/>
    </source>
</evidence>
<feature type="binding site" evidence="11">
    <location>
        <position position="287"/>
    </location>
    <ligand>
        <name>a divalent metal cation</name>
        <dbReference type="ChEBI" id="CHEBI:60240"/>
    </ligand>
</feature>
<dbReference type="InterPro" id="IPR012301">
    <property type="entry name" value="Malic_N_dom"/>
</dbReference>
<dbReference type="GO" id="GO:0016616">
    <property type="term" value="F:oxidoreductase activity, acting on the CH-OH group of donors, NAD or NADP as acceptor"/>
    <property type="evidence" value="ECO:0007669"/>
    <property type="project" value="InterPro"/>
</dbReference>
<evidence type="ECO:0000256" key="8">
    <source>
        <dbReference type="ARBA" id="ARBA00023268"/>
    </source>
</evidence>
<proteinExistence type="inferred from homology"/>
<reference evidence="15" key="2">
    <citation type="journal article" date="2016" name="Int. J. Syst. Evol. Microbiol.">
        <title>Complete genome sequence and cell structure of Limnochorda pilosa, a Gram-negative spore-former within the phylum Firmicutes.</title>
        <authorList>
            <person name="Watanabe M."/>
            <person name="Kojima H."/>
            <person name="Fukui M."/>
        </authorList>
    </citation>
    <scope>NUCLEOTIDE SEQUENCE [LARGE SCALE GENOMIC DNA]</scope>
    <source>
        <strain evidence="15">HC45</strain>
    </source>
</reference>
<dbReference type="SUPFAM" id="SSF53659">
    <property type="entry name" value="Isocitrate/Isopropylmalate dehydrogenase-like"/>
    <property type="match status" value="1"/>
</dbReference>
<dbReference type="PANTHER" id="PTHR43237:SF4">
    <property type="entry name" value="NADP-DEPENDENT MALIC ENZYME"/>
    <property type="match status" value="1"/>
</dbReference>
<evidence type="ECO:0000313" key="15">
    <source>
        <dbReference type="Proteomes" id="UP000065807"/>
    </source>
</evidence>
<dbReference type="SUPFAM" id="SSF53223">
    <property type="entry name" value="Aminoacid dehydrogenase-like, N-terminal domain"/>
    <property type="match status" value="1"/>
</dbReference>
<evidence type="ECO:0000256" key="11">
    <source>
        <dbReference type="PIRSR" id="PIRSR036684-3"/>
    </source>
</evidence>
<feature type="binding site" evidence="10">
    <location>
        <position position="136"/>
    </location>
    <ligand>
        <name>a divalent metal cation</name>
        <dbReference type="ChEBI" id="CHEBI:60240"/>
    </ligand>
</feature>
<dbReference type="PATRIC" id="fig|1555112.3.peg.3070"/>
<evidence type="ECO:0000259" key="12">
    <source>
        <dbReference type="SMART" id="SM00919"/>
    </source>
</evidence>
<dbReference type="InterPro" id="IPR012188">
    <property type="entry name" value="ME_PTA"/>
</dbReference>
<evidence type="ECO:0000256" key="10">
    <source>
        <dbReference type="PIRSR" id="PIRSR036684-2"/>
    </source>
</evidence>
<comment type="similarity">
    <text evidence="4">In the C-terminal section; belongs to the phosphate acetyltransferase and butyryltransferase family.</text>
</comment>
<dbReference type="Proteomes" id="UP000065807">
    <property type="component" value="Chromosome"/>
</dbReference>
<dbReference type="Gene3D" id="3.40.50.10950">
    <property type="match status" value="1"/>
</dbReference>
<dbReference type="NCBIfam" id="NF007233">
    <property type="entry name" value="PRK09653.1"/>
    <property type="match status" value="1"/>
</dbReference>
<feature type="domain" description="Malic enzyme N-terminal" evidence="13">
    <location>
        <begin position="18"/>
        <end position="151"/>
    </location>
</feature>
<dbReference type="GO" id="GO:0016746">
    <property type="term" value="F:acyltransferase activity"/>
    <property type="evidence" value="ECO:0007669"/>
    <property type="project" value="InterPro"/>
</dbReference>
<dbReference type="GO" id="GO:0004470">
    <property type="term" value="F:malic enzyme activity"/>
    <property type="evidence" value="ECO:0007669"/>
    <property type="project" value="InterPro"/>
</dbReference>
<dbReference type="SMART" id="SM01274">
    <property type="entry name" value="malic"/>
    <property type="match status" value="1"/>
</dbReference>
<comment type="cofactor">
    <cofactor evidence="1">
        <name>Mn(2+)</name>
        <dbReference type="ChEBI" id="CHEBI:29035"/>
    </cofactor>
</comment>
<dbReference type="InterPro" id="IPR042112">
    <property type="entry name" value="P_AcTrfase_dom2"/>
</dbReference>
<dbReference type="Gene3D" id="3.40.50.10380">
    <property type="entry name" value="Malic enzyme, N-terminal domain"/>
    <property type="match status" value="1"/>
</dbReference>
<dbReference type="CDD" id="cd05311">
    <property type="entry name" value="NAD_bind_2_malic_enz"/>
    <property type="match status" value="1"/>
</dbReference>
<dbReference type="PANTHER" id="PTHR43237">
    <property type="entry name" value="NADP-DEPENDENT MALIC ENZYME"/>
    <property type="match status" value="1"/>
</dbReference>